<feature type="domain" description="PAC" evidence="11">
    <location>
        <begin position="235"/>
        <end position="287"/>
    </location>
</feature>
<dbReference type="SMART" id="SM00448">
    <property type="entry name" value="REC"/>
    <property type="match status" value="1"/>
</dbReference>
<feature type="coiled-coil region" evidence="7">
    <location>
        <begin position="140"/>
        <end position="177"/>
    </location>
</feature>
<dbReference type="InterPro" id="IPR011006">
    <property type="entry name" value="CheY-like_superfamily"/>
</dbReference>
<dbReference type="SMART" id="SM00388">
    <property type="entry name" value="HisKA"/>
    <property type="match status" value="1"/>
</dbReference>
<dbReference type="InterPro" id="IPR036890">
    <property type="entry name" value="HATPase_C_sf"/>
</dbReference>
<evidence type="ECO:0000256" key="7">
    <source>
        <dbReference type="SAM" id="Coils"/>
    </source>
</evidence>
<dbReference type="InterPro" id="IPR004358">
    <property type="entry name" value="Sig_transdc_His_kin-like_C"/>
</dbReference>
<dbReference type="CDD" id="cd00130">
    <property type="entry name" value="PAS"/>
    <property type="match status" value="1"/>
</dbReference>
<dbReference type="Pfam" id="PF02518">
    <property type="entry name" value="HATPase_c"/>
    <property type="match status" value="1"/>
</dbReference>
<dbReference type="InterPro" id="IPR000700">
    <property type="entry name" value="PAS-assoc_C"/>
</dbReference>
<feature type="modified residue" description="4-aspartylphosphate" evidence="6">
    <location>
        <position position="66"/>
    </location>
</feature>
<dbReference type="AlphaFoldDB" id="A0A364P103"/>
<feature type="domain" description="Histidine kinase" evidence="8">
    <location>
        <begin position="305"/>
        <end position="520"/>
    </location>
</feature>
<dbReference type="OrthoDB" id="9796100at2"/>
<dbReference type="FunFam" id="3.30.565.10:FF:000006">
    <property type="entry name" value="Sensor histidine kinase WalK"/>
    <property type="match status" value="1"/>
</dbReference>
<dbReference type="PANTHER" id="PTHR43304">
    <property type="entry name" value="PHYTOCHROME-LIKE PROTEIN CPH1"/>
    <property type="match status" value="1"/>
</dbReference>
<dbReference type="Gene3D" id="3.40.50.2300">
    <property type="match status" value="1"/>
</dbReference>
<dbReference type="PROSITE" id="PS50110">
    <property type="entry name" value="RESPONSE_REGULATORY"/>
    <property type="match status" value="1"/>
</dbReference>
<dbReference type="InterPro" id="IPR000014">
    <property type="entry name" value="PAS"/>
</dbReference>
<sequence>MQPQPNCRVAMTPLRPKILIVDDLPSNLLAMRKVLGKVDAQLIEAGNGNDALALCLDHEFALILLDVDMPGMDGYELAELLRGEPRTAQVPLIFVTASYSDELHRKRGYSVGAVEYIQKPVDDFILRSKANVFLELYLSRKGLEAELARSEAMAASLRDSEARLRISEQKFRNLVENISDLIWETDSEGRFTYVSPRCGQLFGCPPEDLLSRPLLELCRPEDIARVRAAMSDGVGRLELALAAADRRLVHTEISITPILDTQGFVIGHRGITRDITIRKRVRAELAQKTAELERSNADLEQFAYVASHDLREPLRMVNSFLGLLSRRLGDQLDDEAKEYITFAMDGAQRMDHLIRDLLAYSRIGRSPLPDEPIPLATTLESALANLTVAVEESGAIVTVPKDMPELRVDDVEFVRLFQNLIANAIKYRHPDRPPRVEISAQRKEAEWEFRVSDNGLGIESKYCERIFQIFQRLQGRNEAEGTGIGLAVCKRVVGRYGGRIWVESIPGEGSVFCFTIPDITL</sequence>
<dbReference type="InterPro" id="IPR003594">
    <property type="entry name" value="HATPase_dom"/>
</dbReference>
<accession>A0A364P103</accession>
<evidence type="ECO:0000259" key="10">
    <source>
        <dbReference type="PROSITE" id="PS50112"/>
    </source>
</evidence>
<dbReference type="Gene3D" id="3.30.565.10">
    <property type="entry name" value="Histidine kinase-like ATPase, C-terminal domain"/>
    <property type="match status" value="1"/>
</dbReference>
<dbReference type="SMART" id="SM00091">
    <property type="entry name" value="PAS"/>
    <property type="match status" value="1"/>
</dbReference>
<evidence type="ECO:0000256" key="1">
    <source>
        <dbReference type="ARBA" id="ARBA00000085"/>
    </source>
</evidence>
<dbReference type="PROSITE" id="PS50113">
    <property type="entry name" value="PAC"/>
    <property type="match status" value="1"/>
</dbReference>
<evidence type="ECO:0000313" key="12">
    <source>
        <dbReference type="EMBL" id="RAU23028.1"/>
    </source>
</evidence>
<dbReference type="Pfam" id="PF00512">
    <property type="entry name" value="HisKA"/>
    <property type="match status" value="1"/>
</dbReference>
<evidence type="ECO:0000259" key="11">
    <source>
        <dbReference type="PROSITE" id="PS50113"/>
    </source>
</evidence>
<keyword evidence="4" id="KW-0808">Transferase</keyword>
<dbReference type="Proteomes" id="UP000251075">
    <property type="component" value="Unassembled WGS sequence"/>
</dbReference>
<comment type="catalytic activity">
    <reaction evidence="1">
        <text>ATP + protein L-histidine = ADP + protein N-phospho-L-histidine.</text>
        <dbReference type="EC" id="2.7.13.3"/>
    </reaction>
</comment>
<evidence type="ECO:0000256" key="2">
    <source>
        <dbReference type="ARBA" id="ARBA00012438"/>
    </source>
</evidence>
<proteinExistence type="predicted"/>
<gene>
    <name evidence="12" type="ORF">CU669_06555</name>
</gene>
<dbReference type="InterPro" id="IPR005467">
    <property type="entry name" value="His_kinase_dom"/>
</dbReference>
<keyword evidence="5" id="KW-0418">Kinase</keyword>
<dbReference type="PRINTS" id="PR00344">
    <property type="entry name" value="BCTRLSENSOR"/>
</dbReference>
<organism evidence="12 13">
    <name type="scientific">Paramagnetospirillum kuznetsovii</name>
    <dbReference type="NCBI Taxonomy" id="2053833"/>
    <lineage>
        <taxon>Bacteria</taxon>
        <taxon>Pseudomonadati</taxon>
        <taxon>Pseudomonadota</taxon>
        <taxon>Alphaproteobacteria</taxon>
        <taxon>Rhodospirillales</taxon>
        <taxon>Magnetospirillaceae</taxon>
        <taxon>Paramagnetospirillum</taxon>
    </lineage>
</organism>
<dbReference type="SUPFAM" id="SSF52172">
    <property type="entry name" value="CheY-like"/>
    <property type="match status" value="1"/>
</dbReference>
<evidence type="ECO:0000259" key="8">
    <source>
        <dbReference type="PROSITE" id="PS50109"/>
    </source>
</evidence>
<dbReference type="InterPro" id="IPR003661">
    <property type="entry name" value="HisK_dim/P_dom"/>
</dbReference>
<dbReference type="SUPFAM" id="SSF47384">
    <property type="entry name" value="Homodimeric domain of signal transducing histidine kinase"/>
    <property type="match status" value="1"/>
</dbReference>
<evidence type="ECO:0000256" key="5">
    <source>
        <dbReference type="ARBA" id="ARBA00022777"/>
    </source>
</evidence>
<dbReference type="InterPro" id="IPR036097">
    <property type="entry name" value="HisK_dim/P_sf"/>
</dbReference>
<evidence type="ECO:0000313" key="13">
    <source>
        <dbReference type="Proteomes" id="UP000251075"/>
    </source>
</evidence>
<dbReference type="PANTHER" id="PTHR43304:SF1">
    <property type="entry name" value="PAC DOMAIN-CONTAINING PROTEIN"/>
    <property type="match status" value="1"/>
</dbReference>
<evidence type="ECO:0000259" key="9">
    <source>
        <dbReference type="PROSITE" id="PS50110"/>
    </source>
</evidence>
<reference evidence="12 13" key="1">
    <citation type="submission" date="2017-11" db="EMBL/GenBank/DDBJ databases">
        <title>Draft genome sequence of magnetotactic bacterium Magnetospirillum kuznetsovii LBB-42.</title>
        <authorList>
            <person name="Grouzdev D.S."/>
            <person name="Rysina M.S."/>
            <person name="Baslerov R.V."/>
            <person name="Koziaeva V."/>
        </authorList>
    </citation>
    <scope>NUCLEOTIDE SEQUENCE [LARGE SCALE GENOMIC DNA]</scope>
    <source>
        <strain evidence="12 13">LBB-42</strain>
    </source>
</reference>
<dbReference type="SUPFAM" id="SSF55874">
    <property type="entry name" value="ATPase domain of HSP90 chaperone/DNA topoisomerase II/histidine kinase"/>
    <property type="match status" value="1"/>
</dbReference>
<comment type="caution">
    <text evidence="12">The sequence shown here is derived from an EMBL/GenBank/DDBJ whole genome shotgun (WGS) entry which is preliminary data.</text>
</comment>
<dbReference type="InterPro" id="IPR052162">
    <property type="entry name" value="Sensor_kinase/Photoreceptor"/>
</dbReference>
<dbReference type="SMART" id="SM00387">
    <property type="entry name" value="HATPase_c"/>
    <property type="match status" value="1"/>
</dbReference>
<dbReference type="Gene3D" id="1.10.287.130">
    <property type="match status" value="1"/>
</dbReference>
<dbReference type="InterPro" id="IPR001789">
    <property type="entry name" value="Sig_transdc_resp-reg_receiver"/>
</dbReference>
<evidence type="ECO:0000256" key="4">
    <source>
        <dbReference type="ARBA" id="ARBA00022679"/>
    </source>
</evidence>
<keyword evidence="13" id="KW-1185">Reference proteome</keyword>
<keyword evidence="7" id="KW-0175">Coiled coil</keyword>
<feature type="domain" description="Response regulatory" evidence="9">
    <location>
        <begin position="17"/>
        <end position="134"/>
    </location>
</feature>
<protein>
    <recommendedName>
        <fullName evidence="2">histidine kinase</fullName>
        <ecNumber evidence="2">2.7.13.3</ecNumber>
    </recommendedName>
</protein>
<feature type="domain" description="PAS" evidence="10">
    <location>
        <begin position="167"/>
        <end position="244"/>
    </location>
</feature>
<dbReference type="EMBL" id="PGTO01000003">
    <property type="protein sequence ID" value="RAU23028.1"/>
    <property type="molecule type" value="Genomic_DNA"/>
</dbReference>
<evidence type="ECO:0000256" key="6">
    <source>
        <dbReference type="PROSITE-ProRule" id="PRU00169"/>
    </source>
</evidence>
<dbReference type="Pfam" id="PF08448">
    <property type="entry name" value="PAS_4"/>
    <property type="match status" value="1"/>
</dbReference>
<dbReference type="CDD" id="cd00082">
    <property type="entry name" value="HisKA"/>
    <property type="match status" value="1"/>
</dbReference>
<dbReference type="SUPFAM" id="SSF55785">
    <property type="entry name" value="PYP-like sensor domain (PAS domain)"/>
    <property type="match status" value="1"/>
</dbReference>
<dbReference type="InterPro" id="IPR035965">
    <property type="entry name" value="PAS-like_dom_sf"/>
</dbReference>
<dbReference type="PROSITE" id="PS50112">
    <property type="entry name" value="PAS"/>
    <property type="match status" value="1"/>
</dbReference>
<dbReference type="Gene3D" id="3.30.450.20">
    <property type="entry name" value="PAS domain"/>
    <property type="match status" value="1"/>
</dbReference>
<evidence type="ECO:0000256" key="3">
    <source>
        <dbReference type="ARBA" id="ARBA00022553"/>
    </source>
</evidence>
<dbReference type="GO" id="GO:0000155">
    <property type="term" value="F:phosphorelay sensor kinase activity"/>
    <property type="evidence" value="ECO:0007669"/>
    <property type="project" value="InterPro"/>
</dbReference>
<dbReference type="EC" id="2.7.13.3" evidence="2"/>
<dbReference type="PROSITE" id="PS50109">
    <property type="entry name" value="HIS_KIN"/>
    <property type="match status" value="1"/>
</dbReference>
<name>A0A364P103_9PROT</name>
<dbReference type="InterPro" id="IPR013656">
    <property type="entry name" value="PAS_4"/>
</dbReference>
<dbReference type="NCBIfam" id="TIGR00229">
    <property type="entry name" value="sensory_box"/>
    <property type="match status" value="1"/>
</dbReference>
<dbReference type="Pfam" id="PF00072">
    <property type="entry name" value="Response_reg"/>
    <property type="match status" value="1"/>
</dbReference>
<keyword evidence="3 6" id="KW-0597">Phosphoprotein</keyword>